<proteinExistence type="predicted"/>
<name>A0A2P2KCD0_RHIMU</name>
<keyword evidence="1" id="KW-1133">Transmembrane helix</keyword>
<sequence>MADSMKKTRSYRFTLDSHTAPCSRSTTDQYSYQAILTSCPVVRHRSNPLFLFYVILTSTAFYADKGMGLLLQKAGRYALQFKNTWSSNMTIENQFIRVHWLHFVNQLLNLHLSLIAFVFRCW</sequence>
<dbReference type="AlphaFoldDB" id="A0A2P2KCD0"/>
<evidence type="ECO:0000313" key="2">
    <source>
        <dbReference type="EMBL" id="MBX03347.1"/>
    </source>
</evidence>
<keyword evidence="1" id="KW-0472">Membrane</keyword>
<dbReference type="EMBL" id="GGEC01022863">
    <property type="protein sequence ID" value="MBX03347.1"/>
    <property type="molecule type" value="Transcribed_RNA"/>
</dbReference>
<reference evidence="2" key="1">
    <citation type="submission" date="2018-02" db="EMBL/GenBank/DDBJ databases">
        <title>Rhizophora mucronata_Transcriptome.</title>
        <authorList>
            <person name="Meera S.P."/>
            <person name="Sreeshan A."/>
            <person name="Augustine A."/>
        </authorList>
    </citation>
    <scope>NUCLEOTIDE SEQUENCE</scope>
    <source>
        <tissue evidence="2">Leaf</tissue>
    </source>
</reference>
<feature type="transmembrane region" description="Helical" evidence="1">
    <location>
        <begin position="50"/>
        <end position="71"/>
    </location>
</feature>
<organism evidence="2">
    <name type="scientific">Rhizophora mucronata</name>
    <name type="common">Asiatic mangrove</name>
    <dbReference type="NCBI Taxonomy" id="61149"/>
    <lineage>
        <taxon>Eukaryota</taxon>
        <taxon>Viridiplantae</taxon>
        <taxon>Streptophyta</taxon>
        <taxon>Embryophyta</taxon>
        <taxon>Tracheophyta</taxon>
        <taxon>Spermatophyta</taxon>
        <taxon>Magnoliopsida</taxon>
        <taxon>eudicotyledons</taxon>
        <taxon>Gunneridae</taxon>
        <taxon>Pentapetalae</taxon>
        <taxon>rosids</taxon>
        <taxon>fabids</taxon>
        <taxon>Malpighiales</taxon>
        <taxon>Rhizophoraceae</taxon>
        <taxon>Rhizophora</taxon>
    </lineage>
</organism>
<accession>A0A2P2KCD0</accession>
<protein>
    <submittedName>
        <fullName evidence="2">Uncharacterized protein</fullName>
    </submittedName>
</protein>
<evidence type="ECO:0000256" key="1">
    <source>
        <dbReference type="SAM" id="Phobius"/>
    </source>
</evidence>
<keyword evidence="1" id="KW-0812">Transmembrane</keyword>